<evidence type="ECO:0000313" key="3">
    <source>
        <dbReference type="Proteomes" id="UP000659172"/>
    </source>
</evidence>
<dbReference type="Proteomes" id="UP000659172">
    <property type="component" value="Unassembled WGS sequence"/>
</dbReference>
<reference evidence="2 3" key="1">
    <citation type="submission" date="2020-06" db="EMBL/GenBank/DDBJ databases">
        <title>Rhizobium sp.nov. isolated from the tomato plant.</title>
        <authorList>
            <person name="Thin K.K."/>
            <person name="Zhang X."/>
            <person name="He S."/>
        </authorList>
    </citation>
    <scope>NUCLEOTIDE SEQUENCE [LARGE SCALE GENOMIC DNA]</scope>
    <source>
        <strain evidence="2 3">DBTS2</strain>
    </source>
</reference>
<proteinExistence type="predicted"/>
<dbReference type="Pfam" id="PF01261">
    <property type="entry name" value="AP_endonuc_2"/>
    <property type="match status" value="1"/>
</dbReference>
<name>A0ABX2QG51_9HYPH</name>
<evidence type="ECO:0000313" key="2">
    <source>
        <dbReference type="EMBL" id="NVP55334.1"/>
    </source>
</evidence>
<comment type="caution">
    <text evidence="2">The sequence shown here is derived from an EMBL/GenBank/DDBJ whole genome shotgun (WGS) entry which is preliminary data.</text>
</comment>
<accession>A0ABX2QG51</accession>
<dbReference type="InterPro" id="IPR050312">
    <property type="entry name" value="IolE/XylAMocC-like"/>
</dbReference>
<dbReference type="InterPro" id="IPR036237">
    <property type="entry name" value="Xyl_isomerase-like_sf"/>
</dbReference>
<dbReference type="Gene3D" id="3.20.20.150">
    <property type="entry name" value="Divalent-metal-dependent TIM barrel enzymes"/>
    <property type="match status" value="1"/>
</dbReference>
<dbReference type="SUPFAM" id="SSF51658">
    <property type="entry name" value="Xylose isomerase-like"/>
    <property type="match status" value="1"/>
</dbReference>
<protein>
    <submittedName>
        <fullName evidence="2">Sugar phosphate isomerase/epimerase</fullName>
    </submittedName>
</protein>
<evidence type="ECO:0000259" key="1">
    <source>
        <dbReference type="Pfam" id="PF01261"/>
    </source>
</evidence>
<organism evidence="2 3">
    <name type="scientific">Mycoplana rhizolycopersici</name>
    <dbReference type="NCBI Taxonomy" id="2746702"/>
    <lineage>
        <taxon>Bacteria</taxon>
        <taxon>Pseudomonadati</taxon>
        <taxon>Pseudomonadota</taxon>
        <taxon>Alphaproteobacteria</taxon>
        <taxon>Hyphomicrobiales</taxon>
        <taxon>Rhizobiaceae</taxon>
        <taxon>Mycoplana</taxon>
    </lineage>
</organism>
<dbReference type="GO" id="GO:0016853">
    <property type="term" value="F:isomerase activity"/>
    <property type="evidence" value="ECO:0007669"/>
    <property type="project" value="UniProtKB-KW"/>
</dbReference>
<feature type="domain" description="Xylose isomerase-like TIM barrel" evidence="1">
    <location>
        <begin position="36"/>
        <end position="276"/>
    </location>
</feature>
<gene>
    <name evidence="2" type="ORF">HV823_08695</name>
</gene>
<sequence length="290" mass="31527">MKLGIDSYTFHRYFGETYAGLETDPGSRWTVWDFLDRASGLGVEAVSLESCFLPVGDKDLTGEIRRRLDLLGLERVWAWGHPRGFHSGKTPQALEGALASLADADAVGAKVMRICAGGRGTRPASWAEHKASLLPTLEQLLRAAEARKIVLAVENHIDLLTDEIVDLVETIGSPYFGICLDTANNLRMHENPKEAIRRMAPYARATHIKDILARGGNPDTIAFWPSVPVGEGLIDMSFALTALRGAGYDGVLAIEIDYLAPGYGDEDAALEKSISYVRHLLAGSVPGRLT</sequence>
<keyword evidence="2" id="KW-0413">Isomerase</keyword>
<dbReference type="EMBL" id="JABXYK010000004">
    <property type="protein sequence ID" value="NVP55334.1"/>
    <property type="molecule type" value="Genomic_DNA"/>
</dbReference>
<dbReference type="InterPro" id="IPR013022">
    <property type="entry name" value="Xyl_isomerase-like_TIM-brl"/>
</dbReference>
<keyword evidence="3" id="KW-1185">Reference proteome</keyword>
<dbReference type="PANTHER" id="PTHR12110:SF53">
    <property type="entry name" value="BLR5974 PROTEIN"/>
    <property type="match status" value="1"/>
</dbReference>
<dbReference type="PANTHER" id="PTHR12110">
    <property type="entry name" value="HYDROXYPYRUVATE ISOMERASE"/>
    <property type="match status" value="1"/>
</dbReference>
<dbReference type="RefSeq" id="WP_176949317.1">
    <property type="nucleotide sequence ID" value="NZ_JABXYK010000004.1"/>
</dbReference>